<protein>
    <submittedName>
        <fullName evidence="2">Uncharacterized protein</fullName>
    </submittedName>
</protein>
<dbReference type="EMBL" id="REGN01005773">
    <property type="protein sequence ID" value="RNA12065.1"/>
    <property type="molecule type" value="Genomic_DNA"/>
</dbReference>
<feature type="signal peptide" evidence="1">
    <location>
        <begin position="1"/>
        <end position="23"/>
    </location>
</feature>
<sequence>MFFNKAKSRILVIFFCVVNPSLVKHSFKNIINLNISKSSDYFWCPNTTTGVKLATKTYVCQLKALCKNYKFFNLAIKTWYVGVFTKATHPFNLNLLLRIHSKDKSRY</sequence>
<evidence type="ECO:0000313" key="3">
    <source>
        <dbReference type="Proteomes" id="UP000276133"/>
    </source>
</evidence>
<dbReference type="AlphaFoldDB" id="A0A3M7QM51"/>
<proteinExistence type="predicted"/>
<organism evidence="2 3">
    <name type="scientific">Brachionus plicatilis</name>
    <name type="common">Marine rotifer</name>
    <name type="synonym">Brachionus muelleri</name>
    <dbReference type="NCBI Taxonomy" id="10195"/>
    <lineage>
        <taxon>Eukaryota</taxon>
        <taxon>Metazoa</taxon>
        <taxon>Spiralia</taxon>
        <taxon>Gnathifera</taxon>
        <taxon>Rotifera</taxon>
        <taxon>Eurotatoria</taxon>
        <taxon>Monogononta</taxon>
        <taxon>Pseudotrocha</taxon>
        <taxon>Ploima</taxon>
        <taxon>Brachionidae</taxon>
        <taxon>Brachionus</taxon>
    </lineage>
</organism>
<name>A0A3M7QM51_BRAPC</name>
<keyword evidence="3" id="KW-1185">Reference proteome</keyword>
<reference evidence="2 3" key="1">
    <citation type="journal article" date="2018" name="Sci. Rep.">
        <title>Genomic signatures of local adaptation to the degree of environmental predictability in rotifers.</title>
        <authorList>
            <person name="Franch-Gras L."/>
            <person name="Hahn C."/>
            <person name="Garcia-Roger E.M."/>
            <person name="Carmona M.J."/>
            <person name="Serra M."/>
            <person name="Gomez A."/>
        </authorList>
    </citation>
    <scope>NUCLEOTIDE SEQUENCE [LARGE SCALE GENOMIC DNA]</scope>
    <source>
        <strain evidence="2">HYR1</strain>
    </source>
</reference>
<dbReference type="Proteomes" id="UP000276133">
    <property type="component" value="Unassembled WGS sequence"/>
</dbReference>
<gene>
    <name evidence="2" type="ORF">BpHYR1_037278</name>
</gene>
<evidence type="ECO:0000313" key="2">
    <source>
        <dbReference type="EMBL" id="RNA12065.1"/>
    </source>
</evidence>
<comment type="caution">
    <text evidence="2">The sequence shown here is derived from an EMBL/GenBank/DDBJ whole genome shotgun (WGS) entry which is preliminary data.</text>
</comment>
<evidence type="ECO:0000256" key="1">
    <source>
        <dbReference type="SAM" id="SignalP"/>
    </source>
</evidence>
<feature type="chain" id="PRO_5018268689" evidence="1">
    <location>
        <begin position="24"/>
        <end position="107"/>
    </location>
</feature>
<accession>A0A3M7QM51</accession>
<keyword evidence="1" id="KW-0732">Signal</keyword>